<name>A0ACB0FDY5_RANTA</name>
<organism evidence="1 2">
    <name type="scientific">Rangifer tarandus platyrhynchus</name>
    <name type="common">Svalbard reindeer</name>
    <dbReference type="NCBI Taxonomy" id="3082113"/>
    <lineage>
        <taxon>Eukaryota</taxon>
        <taxon>Metazoa</taxon>
        <taxon>Chordata</taxon>
        <taxon>Craniata</taxon>
        <taxon>Vertebrata</taxon>
        <taxon>Euteleostomi</taxon>
        <taxon>Mammalia</taxon>
        <taxon>Eutheria</taxon>
        <taxon>Laurasiatheria</taxon>
        <taxon>Artiodactyla</taxon>
        <taxon>Ruminantia</taxon>
        <taxon>Pecora</taxon>
        <taxon>Cervidae</taxon>
        <taxon>Odocoileinae</taxon>
        <taxon>Rangifer</taxon>
    </lineage>
</organism>
<evidence type="ECO:0000313" key="1">
    <source>
        <dbReference type="EMBL" id="CAI9711278.1"/>
    </source>
</evidence>
<sequence>MDSPVSPSSSSLSPVSRATAVTRTQGQCAHSRSWPAGPCGGASRPSGRVRPRASDPGLDASQTLGSSPEAPGLASPRWARARRGPWLGTHVTSSDGEGAALRTTRAGPFTKGALLQRGLGKPQSDDNVQCSWDARPVQSSALGALERMQQAVSGIPAHPPHPGGDVLRPVLFTSEKFLGCRRDKMLHGVRVVHDLGRFGSAVNCRLCPPTSQGCRDGSQGGRLSIQCLVHHVAVKVGLEKEENREGEAENSFVSLGQKEGDQDYSPRFPLVAFLLAEQVLCGPSRLPSLEEDERSLMCKAQEI</sequence>
<proteinExistence type="predicted"/>
<gene>
    <name evidence="1" type="ORF">MRATA1EN3_LOCUS22491</name>
</gene>
<dbReference type="EMBL" id="OX596090">
    <property type="protein sequence ID" value="CAI9711278.1"/>
    <property type="molecule type" value="Genomic_DNA"/>
</dbReference>
<protein>
    <submittedName>
        <fullName evidence="1">Uncharacterized protein</fullName>
    </submittedName>
</protein>
<evidence type="ECO:0000313" key="2">
    <source>
        <dbReference type="Proteomes" id="UP001162501"/>
    </source>
</evidence>
<reference evidence="1" key="1">
    <citation type="submission" date="2023-05" db="EMBL/GenBank/DDBJ databases">
        <authorList>
            <consortium name="ELIXIR-Norway"/>
        </authorList>
    </citation>
    <scope>NUCLEOTIDE SEQUENCE</scope>
</reference>
<dbReference type="Proteomes" id="UP001162501">
    <property type="component" value="Chromosome 6"/>
</dbReference>
<accession>A0ACB0FDY5</accession>